<dbReference type="GO" id="GO:0004553">
    <property type="term" value="F:hydrolase activity, hydrolyzing O-glycosyl compounds"/>
    <property type="evidence" value="ECO:0007669"/>
    <property type="project" value="InterPro"/>
</dbReference>
<keyword evidence="2" id="KW-0732">Signal</keyword>
<dbReference type="InterPro" id="IPR002105">
    <property type="entry name" value="Dockerin_1_rpt"/>
</dbReference>
<dbReference type="InterPro" id="IPR016134">
    <property type="entry name" value="Dockerin_dom"/>
</dbReference>
<feature type="domain" description="Dockerin" evidence="3">
    <location>
        <begin position="1934"/>
        <end position="2005"/>
    </location>
</feature>
<evidence type="ECO:0000256" key="2">
    <source>
        <dbReference type="SAM" id="SignalP"/>
    </source>
</evidence>
<dbReference type="InterPro" id="IPR018247">
    <property type="entry name" value="EF_Hand_1_Ca_BS"/>
</dbReference>
<dbReference type="Gene3D" id="1.10.1330.10">
    <property type="entry name" value="Dockerin domain"/>
    <property type="match status" value="1"/>
</dbReference>
<evidence type="ECO:0000259" key="3">
    <source>
        <dbReference type="PROSITE" id="PS51766"/>
    </source>
</evidence>
<gene>
    <name evidence="4" type="ORF">PCLFYP37_02686</name>
</gene>
<keyword evidence="1" id="KW-0175">Coiled coil</keyword>
<feature type="coiled-coil region" evidence="1">
    <location>
        <begin position="940"/>
        <end position="967"/>
    </location>
</feature>
<dbReference type="PROSITE" id="PS00018">
    <property type="entry name" value="EF_HAND_1"/>
    <property type="match status" value="1"/>
</dbReference>
<name>A0A6N3EEH5_9BACT</name>
<dbReference type="EMBL" id="CACRUT010000015">
    <property type="protein sequence ID" value="VYU37949.1"/>
    <property type="molecule type" value="Genomic_DNA"/>
</dbReference>
<protein>
    <recommendedName>
        <fullName evidence="3">Dockerin domain-containing protein</fullName>
    </recommendedName>
</protein>
<accession>A0A6N3EEH5</accession>
<organism evidence="4">
    <name type="scientific">Paraprevotella clara</name>
    <dbReference type="NCBI Taxonomy" id="454154"/>
    <lineage>
        <taxon>Bacteria</taxon>
        <taxon>Pseudomonadati</taxon>
        <taxon>Bacteroidota</taxon>
        <taxon>Bacteroidia</taxon>
        <taxon>Bacteroidales</taxon>
        <taxon>Prevotellaceae</taxon>
        <taxon>Paraprevotella</taxon>
    </lineage>
</organism>
<sequence>MKKKTLVSVLAMTSASMAAYANANLDQIKTEVDQWVGAEKPSLVNGVLTSPNGTTISQSLGSLLPGTYKLSATTLMNAKFLVNGKALTNGEFKVEGTAASEVTLAIEAVETGKEFRVGGFKLELVFDFAGAQRTLLNAASKAIAKVSQEDDADKYAEFNKRYSDLTVKINRVKDDAAADFAAYTVYGEYKFYLNGVEGSTLMSEVKALDTDIEAHLANWRAYTASKAVGEEQNTALKSAWDTNIGNLSDADGVNTKQSAQDYAKVLSQSEYNAAKETIDAFLVEVKGYYDNGTAATACTPAFNSEFAKKASEAIKKFTDKLVNVDKNHTAYDEVLGEINSTKAHYNEQLQAFMKVAVDPQDFSGLYETMRTEAHNAFNEVNLGIVAVERKNGTNENHQTAEEGYEANTHALDSLYEKTDEVCKFYTDSIQNNDNIYKALIAERTDGKSPWALLAELKKDAVVSEKYKSDLEKAEVNLKAIETEVVNQYKKYTLDAYTQKGGAYEKAKEPVTKSLNTIIEKEYQSLPNYQAKVELTAALDVQTAAFDKAKTEVHALKYGDVSVGDIYKDTDEKKLQEEIDAFSSYIKKSFDEGACADNKDTKKAEIEALNGKIEGYVNAAKAVVKVYDNAAKTIADIQAEIKKLSDKVGNGDGRYVPVYTGTETPDENIDDLPTYGGKLDEMNKTLSDLQTALKAAAAAKDANGDTHANGMNNVLTEATNAKGNETTGITGEVKTLVGTFDKHKEWYDQQVVVITINRLKNQITADIKSVNDDLDGLSVTAEIYGSFAKNLLEKQTVLYSYVDKIEETVTDLDYTSEDKQAETLAALSDASAEMAKLLEDVSAFIDEVGEAKEIHAKNNSVQASLTKVADDIAGNIGKIDANWTPIDDKDVSKKHFDDLKGSYTTELGKQETAMDNAYKGDTLHNDSAAIHEAMKVIDGKVKATLTELEVARKNLAAYERLAVETKKTDIHNLIVAELDELSNLALGNSENHYVNGLLGENTNPKGTYVIEFDNWVANVNAAWKSHYNDNSAESCQTREDNFKEDYTDICEKIKQVSKDAETNIKVDNTLDTEYATVKNSVDSLYTILTVGDPTTAAKAFIEQLEAEKSKLENQVAEDIATAFEKGKSDEQYGTIHGVLQTIKMQVVTIGASREQGYVDAVKTDNQTRYNSFNSAVEDMRNCYIEAVNVIGQVSKVQTPALLNVVKSAVETANTSIQNYLQEINNIENEAFAAFSEAQNTDKMLFDPDKQYEADVRAYEGKIDQILNTMDATVQSATQTFFAGEYATAQGLYDAAYQELVDADYVTADEAFANVQAVLKKAEAIKDFVPGQFNITKVDGLVSDFANFEAWIADGKEPAAVYEWETLHTDTLEQYNSHLAELEEWYENGAYLEGVDGKKFVDDIKATRPTLTEAEKTYADNTGHIYGDVMTELHVKLGQFGTPMYNAYVSGKTEHNEYVTNNDVYNGLIVKVEALQAPLDEAAKYVDAYILTDACGVDALQARIDRLISDLETKRYKGGLDNAYKTTAENECKSITTSIESVYQSANTKEQAQILAEFNVLQAACADAQNKVKGDADAEAEVNALSTAIKEKMAAFTKDTANDGAITNAETKAKQPLFLAYETWIADMRTKLTTYTDAAATENAYTALMDRAGEVEGDVKAGRETLAACHANVQGKFEGDMAGLESDVVAVKDGIEQNKTNMLFYQDKLNHKMDVILSDLKTLLSDIAKDQERYTLNDEAYEARKADMAHLNDSLTTVVDKLTGFEYYKVDEKANAESIADITAHIGKYGKAMDEYYADIELTDVDAENDLKTIMDKVLERIDSLDCRASFIEYTGVIDKALSDRIELVKSVNSHTFVVEVEDALNDTLELVRKDLGNIKSYNEDTNDGYISVDINGNDVTSTSIHYVKEALPQIQAALAKQEERMANVRETIETESFIRGDVLRDGVVDVLDYTELMMYVLDPSKAEAIAGTIKWYAADVNDDGRINVADLTKLTNKIMDYNTMEVSQVAPRVRLAEPAMTQTEESVEMNMEEVGGTKRVAILLKNVNPYVACQMDVTLPAGVTLLGESLGGSADDHQLYSNTLADGTTHRIVVSSLQNKELNANGEALIYLEVSGRAASKMTVGNVLAADVDGVLYSIGGSGEGGVTGINGVQANPSMKEKIYSVGGQIMDKFTRGINIIRNADGSVKKVLKK</sequence>
<feature type="chain" id="PRO_5026921063" description="Dockerin domain-containing protein" evidence="2">
    <location>
        <begin position="24"/>
        <end position="2193"/>
    </location>
</feature>
<dbReference type="SUPFAM" id="SSF63446">
    <property type="entry name" value="Type I dockerin domain"/>
    <property type="match status" value="1"/>
</dbReference>
<dbReference type="InterPro" id="IPR036439">
    <property type="entry name" value="Dockerin_dom_sf"/>
</dbReference>
<dbReference type="RefSeq" id="WP_412442092.1">
    <property type="nucleotide sequence ID" value="NZ_CACRUT010000015.1"/>
</dbReference>
<dbReference type="CDD" id="cd14256">
    <property type="entry name" value="Dockerin_I"/>
    <property type="match status" value="1"/>
</dbReference>
<dbReference type="Pfam" id="PF00404">
    <property type="entry name" value="Dockerin_1"/>
    <property type="match status" value="1"/>
</dbReference>
<feature type="coiled-coil region" evidence="1">
    <location>
        <begin position="463"/>
        <end position="490"/>
    </location>
</feature>
<dbReference type="PROSITE" id="PS51766">
    <property type="entry name" value="DOCKERIN"/>
    <property type="match status" value="1"/>
</dbReference>
<proteinExistence type="predicted"/>
<evidence type="ECO:0000256" key="1">
    <source>
        <dbReference type="SAM" id="Coils"/>
    </source>
</evidence>
<feature type="signal peptide" evidence="2">
    <location>
        <begin position="1"/>
        <end position="23"/>
    </location>
</feature>
<dbReference type="GO" id="GO:0000272">
    <property type="term" value="P:polysaccharide catabolic process"/>
    <property type="evidence" value="ECO:0007669"/>
    <property type="project" value="InterPro"/>
</dbReference>
<feature type="coiled-coil region" evidence="1">
    <location>
        <begin position="1093"/>
        <end position="1120"/>
    </location>
</feature>
<evidence type="ECO:0000313" key="4">
    <source>
        <dbReference type="EMBL" id="VYU37949.1"/>
    </source>
</evidence>
<reference evidence="4" key="1">
    <citation type="submission" date="2019-11" db="EMBL/GenBank/DDBJ databases">
        <authorList>
            <person name="Feng L."/>
        </authorList>
    </citation>
    <scope>NUCLEOTIDE SEQUENCE</scope>
    <source>
        <strain evidence="4">PclaraLFYP37</strain>
    </source>
</reference>